<dbReference type="Proteomes" id="UP000805704">
    <property type="component" value="Chromosome 14"/>
</dbReference>
<protein>
    <submittedName>
        <fullName evidence="1">Uncharacterized protein</fullName>
    </submittedName>
</protein>
<accession>A0ACB7FAZ3</accession>
<keyword evidence="2" id="KW-1185">Reference proteome</keyword>
<sequence>METAFRAEEAHQLRLGDSIQLGVPVIGTKVEFDYILVQRPLKDIELCLAKVHREGAKAIPCFQKTQEEVDRGRSRAGYLKAQTLLPLLFCGQVVCEAVPSVASETPAETQPESEPAGGNGTKQRSPRSRPAIEQLQQCV</sequence>
<proteinExistence type="predicted"/>
<evidence type="ECO:0000313" key="2">
    <source>
        <dbReference type="Proteomes" id="UP000805704"/>
    </source>
</evidence>
<dbReference type="EMBL" id="CM024802">
    <property type="protein sequence ID" value="KAG8011440.1"/>
    <property type="molecule type" value="Genomic_DNA"/>
</dbReference>
<name>A0ACB7FAZ3_NIBAL</name>
<evidence type="ECO:0000313" key="1">
    <source>
        <dbReference type="EMBL" id="KAG8011440.1"/>
    </source>
</evidence>
<reference evidence="1" key="1">
    <citation type="submission" date="2020-04" db="EMBL/GenBank/DDBJ databases">
        <title>A chromosome-scale assembly and high-density genetic map of the yellow drum (Nibea albiflora) genome.</title>
        <authorList>
            <person name="Xu D."/>
            <person name="Zhang W."/>
            <person name="Chen R."/>
            <person name="Tan P."/>
            <person name="Wang L."/>
            <person name="Song H."/>
            <person name="Tian L."/>
            <person name="Zhu Q."/>
            <person name="Wang B."/>
        </authorList>
    </citation>
    <scope>NUCLEOTIDE SEQUENCE</scope>
    <source>
        <strain evidence="1">ZJHYS-2018</strain>
    </source>
</reference>
<organism evidence="1 2">
    <name type="scientific">Nibea albiflora</name>
    <name type="common">Yellow drum</name>
    <name type="synonym">Corvina albiflora</name>
    <dbReference type="NCBI Taxonomy" id="240163"/>
    <lineage>
        <taxon>Eukaryota</taxon>
        <taxon>Metazoa</taxon>
        <taxon>Chordata</taxon>
        <taxon>Craniata</taxon>
        <taxon>Vertebrata</taxon>
        <taxon>Euteleostomi</taxon>
        <taxon>Actinopterygii</taxon>
        <taxon>Neopterygii</taxon>
        <taxon>Teleostei</taxon>
        <taxon>Neoteleostei</taxon>
        <taxon>Acanthomorphata</taxon>
        <taxon>Eupercaria</taxon>
        <taxon>Sciaenidae</taxon>
        <taxon>Nibea</taxon>
    </lineage>
</organism>
<gene>
    <name evidence="1" type="ORF">GBF38_006233</name>
</gene>
<comment type="caution">
    <text evidence="1">The sequence shown here is derived from an EMBL/GenBank/DDBJ whole genome shotgun (WGS) entry which is preliminary data.</text>
</comment>